<protein>
    <submittedName>
        <fullName evidence="2">Uncharacterized protein</fullName>
    </submittedName>
</protein>
<evidence type="ECO:0000256" key="1">
    <source>
        <dbReference type="SAM" id="Phobius"/>
    </source>
</evidence>
<keyword evidence="1" id="KW-0812">Transmembrane</keyword>
<dbReference type="EMBL" id="BPLQ01009269">
    <property type="protein sequence ID" value="GIY42905.1"/>
    <property type="molecule type" value="Genomic_DNA"/>
</dbReference>
<dbReference type="AlphaFoldDB" id="A0AAV4TDS3"/>
<gene>
    <name evidence="2" type="ORF">CDAR_198951</name>
</gene>
<evidence type="ECO:0000313" key="2">
    <source>
        <dbReference type="EMBL" id="GIY42905.1"/>
    </source>
</evidence>
<reference evidence="2 3" key="1">
    <citation type="submission" date="2021-06" db="EMBL/GenBank/DDBJ databases">
        <title>Caerostris darwini draft genome.</title>
        <authorList>
            <person name="Kono N."/>
            <person name="Arakawa K."/>
        </authorList>
    </citation>
    <scope>NUCLEOTIDE SEQUENCE [LARGE SCALE GENOMIC DNA]</scope>
</reference>
<feature type="transmembrane region" description="Helical" evidence="1">
    <location>
        <begin position="6"/>
        <end position="29"/>
    </location>
</feature>
<organism evidence="2 3">
    <name type="scientific">Caerostris darwini</name>
    <dbReference type="NCBI Taxonomy" id="1538125"/>
    <lineage>
        <taxon>Eukaryota</taxon>
        <taxon>Metazoa</taxon>
        <taxon>Ecdysozoa</taxon>
        <taxon>Arthropoda</taxon>
        <taxon>Chelicerata</taxon>
        <taxon>Arachnida</taxon>
        <taxon>Araneae</taxon>
        <taxon>Araneomorphae</taxon>
        <taxon>Entelegynae</taxon>
        <taxon>Araneoidea</taxon>
        <taxon>Araneidae</taxon>
        <taxon>Caerostris</taxon>
    </lineage>
</organism>
<dbReference type="Proteomes" id="UP001054837">
    <property type="component" value="Unassembled WGS sequence"/>
</dbReference>
<comment type="caution">
    <text evidence="2">The sequence shown here is derived from an EMBL/GenBank/DDBJ whole genome shotgun (WGS) entry which is preliminary data.</text>
</comment>
<evidence type="ECO:0000313" key="3">
    <source>
        <dbReference type="Proteomes" id="UP001054837"/>
    </source>
</evidence>
<keyword evidence="3" id="KW-1185">Reference proteome</keyword>
<keyword evidence="1" id="KW-1133">Transmembrane helix</keyword>
<sequence length="91" mass="9931">MTGLDAILASIIRLVLGSLLCIVAFILGLPYMLEFLRANPTGFFGISFAVAILFATMSTMERKTQSSVQEVPLADILPMPDFVRIPERGRG</sequence>
<feature type="transmembrane region" description="Helical" evidence="1">
    <location>
        <begin position="41"/>
        <end position="60"/>
    </location>
</feature>
<proteinExistence type="predicted"/>
<keyword evidence="1" id="KW-0472">Membrane</keyword>
<name>A0AAV4TDS3_9ARAC</name>
<accession>A0AAV4TDS3</accession>